<evidence type="ECO:0000313" key="2">
    <source>
        <dbReference type="EMBL" id="RFU71126.1"/>
    </source>
</evidence>
<sequence length="61" mass="6585">MNIKWNFLLLAFLAAASMAGIGISVGERSLIGIIICILALIGIMGYGFATKKKMREQGKLK</sequence>
<dbReference type="RefSeq" id="WP_117325352.1">
    <property type="nucleotide sequence ID" value="NZ_QVTE01000008.1"/>
</dbReference>
<organism evidence="2 3">
    <name type="scientific">Peribacillus saganii</name>
    <dbReference type="NCBI Taxonomy" id="2303992"/>
    <lineage>
        <taxon>Bacteria</taxon>
        <taxon>Bacillati</taxon>
        <taxon>Bacillota</taxon>
        <taxon>Bacilli</taxon>
        <taxon>Bacillales</taxon>
        <taxon>Bacillaceae</taxon>
        <taxon>Peribacillus</taxon>
    </lineage>
</organism>
<keyword evidence="1" id="KW-1133">Transmembrane helix</keyword>
<protein>
    <recommendedName>
        <fullName evidence="4">YlaF family protein</fullName>
    </recommendedName>
</protein>
<reference evidence="2 3" key="1">
    <citation type="submission" date="2018-08" db="EMBL/GenBank/DDBJ databases">
        <title>Bacillus chawlae sp. nov., Bacillus glennii sp. nov., and Bacillus saganii sp. nov. Isolated from the Vehicle Assembly Building at Kennedy Space Center where the Viking Spacecraft were Assembled.</title>
        <authorList>
            <person name="Seuylemezian A."/>
            <person name="Vaishampayan P."/>
        </authorList>
    </citation>
    <scope>NUCLEOTIDE SEQUENCE [LARGE SCALE GENOMIC DNA]</scope>
    <source>
        <strain evidence="2 3">V47-23a</strain>
    </source>
</reference>
<dbReference type="EMBL" id="QVTE01000008">
    <property type="protein sequence ID" value="RFU71126.1"/>
    <property type="molecule type" value="Genomic_DNA"/>
</dbReference>
<feature type="transmembrane region" description="Helical" evidence="1">
    <location>
        <begin position="29"/>
        <end position="49"/>
    </location>
</feature>
<evidence type="ECO:0000313" key="3">
    <source>
        <dbReference type="Proteomes" id="UP000264541"/>
    </source>
</evidence>
<evidence type="ECO:0000256" key="1">
    <source>
        <dbReference type="SAM" id="Phobius"/>
    </source>
</evidence>
<dbReference type="InterPro" id="IPR035211">
    <property type="entry name" value="DUF5325"/>
</dbReference>
<dbReference type="Pfam" id="PF17259">
    <property type="entry name" value="DUF5325"/>
    <property type="match status" value="1"/>
</dbReference>
<keyword evidence="3" id="KW-1185">Reference proteome</keyword>
<comment type="caution">
    <text evidence="2">The sequence shown here is derived from an EMBL/GenBank/DDBJ whole genome shotgun (WGS) entry which is preliminary data.</text>
</comment>
<dbReference type="AlphaFoldDB" id="A0A372LSV0"/>
<gene>
    <name evidence="2" type="ORF">D0469_04085</name>
</gene>
<keyword evidence="1" id="KW-0472">Membrane</keyword>
<keyword evidence="1" id="KW-0812">Transmembrane</keyword>
<dbReference type="Proteomes" id="UP000264541">
    <property type="component" value="Unassembled WGS sequence"/>
</dbReference>
<proteinExistence type="predicted"/>
<evidence type="ECO:0008006" key="4">
    <source>
        <dbReference type="Google" id="ProtNLM"/>
    </source>
</evidence>
<name>A0A372LSV0_9BACI</name>
<accession>A0A372LSV0</accession>